<evidence type="ECO:0000313" key="4">
    <source>
        <dbReference type="Proteomes" id="UP000679690"/>
    </source>
</evidence>
<evidence type="ECO:0000313" key="3">
    <source>
        <dbReference type="EMBL" id="MBO3743976.1"/>
    </source>
</evidence>
<accession>A0ABS3UZK8</accession>
<evidence type="ECO:0000256" key="2">
    <source>
        <dbReference type="SAM" id="Phobius"/>
    </source>
</evidence>
<dbReference type="EMBL" id="JAGFNS010000049">
    <property type="protein sequence ID" value="MBO3743976.1"/>
    <property type="molecule type" value="Genomic_DNA"/>
</dbReference>
<proteinExistence type="predicted"/>
<dbReference type="Proteomes" id="UP000679690">
    <property type="component" value="Unassembled WGS sequence"/>
</dbReference>
<protein>
    <submittedName>
        <fullName evidence="3">Uncharacterized protein</fullName>
    </submittedName>
</protein>
<feature type="region of interest" description="Disordered" evidence="1">
    <location>
        <begin position="1"/>
        <end position="50"/>
    </location>
</feature>
<evidence type="ECO:0000256" key="1">
    <source>
        <dbReference type="SAM" id="MobiDB-lite"/>
    </source>
</evidence>
<feature type="transmembrane region" description="Helical" evidence="2">
    <location>
        <begin position="173"/>
        <end position="195"/>
    </location>
</feature>
<dbReference type="RefSeq" id="WP_208473209.1">
    <property type="nucleotide sequence ID" value="NZ_JAGFNS010000049.1"/>
</dbReference>
<keyword evidence="4" id="KW-1185">Reference proteome</keyword>
<feature type="region of interest" description="Disordered" evidence="1">
    <location>
        <begin position="210"/>
        <end position="233"/>
    </location>
</feature>
<keyword evidence="2" id="KW-0812">Transmembrane</keyword>
<organism evidence="3 4">
    <name type="scientific">Actinoplanes flavus</name>
    <dbReference type="NCBI Taxonomy" id="2820290"/>
    <lineage>
        <taxon>Bacteria</taxon>
        <taxon>Bacillati</taxon>
        <taxon>Actinomycetota</taxon>
        <taxon>Actinomycetes</taxon>
        <taxon>Micromonosporales</taxon>
        <taxon>Micromonosporaceae</taxon>
        <taxon>Actinoplanes</taxon>
    </lineage>
</organism>
<keyword evidence="2" id="KW-1133">Transmembrane helix</keyword>
<comment type="caution">
    <text evidence="3">The sequence shown here is derived from an EMBL/GenBank/DDBJ whole genome shotgun (WGS) entry which is preliminary data.</text>
</comment>
<sequence length="233" mass="25529">MAWEKRLDPETPADSALRPRDHAASSHTRRTVTDAPVQVEGSTRADSRHESAYFAGVDDARSGELRLAPIVHNYSMAMSESFAATAAQTIPVLALAATLEYRASSEQGRGYMLAFLLRKHGRKSDKWRTGRSGLIGGLAAGIWTTVMFACIPAEGIAVYRLQGHYVGTVGENFTGVTIVAAMALLVFYPIIMRIADSLEEVRYVRRDSQKSFKPPADSDVARTDVEVTDNRSH</sequence>
<name>A0ABS3UZK8_9ACTN</name>
<reference evidence="3 4" key="1">
    <citation type="submission" date="2021-03" db="EMBL/GenBank/DDBJ databases">
        <title>Actinoplanes flavus sp. nov., a novel actinomycete isolated from Coconut Palm rhizosphere soil.</title>
        <authorList>
            <person name="Luo X."/>
        </authorList>
    </citation>
    <scope>NUCLEOTIDE SEQUENCE [LARGE SCALE GENOMIC DNA]</scope>
    <source>
        <strain evidence="3 4">NEAU-H7</strain>
    </source>
</reference>
<feature type="compositionally biased region" description="Basic and acidic residues" evidence="1">
    <location>
        <begin position="219"/>
        <end position="233"/>
    </location>
</feature>
<feature type="transmembrane region" description="Helical" evidence="2">
    <location>
        <begin position="133"/>
        <end position="161"/>
    </location>
</feature>
<gene>
    <name evidence="3" type="ORF">J5X75_41430</name>
</gene>
<keyword evidence="2" id="KW-0472">Membrane</keyword>